<evidence type="ECO:0000313" key="3">
    <source>
        <dbReference type="Proteomes" id="UP001064489"/>
    </source>
</evidence>
<comment type="caution">
    <text evidence="2">The sequence shown here is derived from an EMBL/GenBank/DDBJ whole genome shotgun (WGS) entry which is preliminary data.</text>
</comment>
<evidence type="ECO:0000256" key="1">
    <source>
        <dbReference type="SAM" id="MobiDB-lite"/>
    </source>
</evidence>
<reference evidence="2" key="1">
    <citation type="journal article" date="2022" name="Plant J.">
        <title>Strategies of tolerance reflected in two North American maple genomes.</title>
        <authorList>
            <person name="McEvoy S.L."/>
            <person name="Sezen U.U."/>
            <person name="Trouern-Trend A."/>
            <person name="McMahon S.M."/>
            <person name="Schaberg P.G."/>
            <person name="Yang J."/>
            <person name="Wegrzyn J.L."/>
            <person name="Swenson N.G."/>
        </authorList>
    </citation>
    <scope>NUCLEOTIDE SEQUENCE</scope>
    <source>
        <strain evidence="2">91603</strain>
    </source>
</reference>
<feature type="compositionally biased region" description="Polar residues" evidence="1">
    <location>
        <begin position="23"/>
        <end position="42"/>
    </location>
</feature>
<evidence type="ECO:0000313" key="2">
    <source>
        <dbReference type="EMBL" id="KAI9161037.1"/>
    </source>
</evidence>
<sequence>MDPMFMEASLFVASDPLEVRRSGPSSQVGPIEASSGSHVNGPSSAKAVVSVNDSYVDIGSDLSLDLLADCSCHRFIGLDGFYYDGTFLASPDSVYYSHG</sequence>
<accession>A0AAD5NJM4</accession>
<protein>
    <submittedName>
        <fullName evidence="2">Uncharacterized protein</fullName>
    </submittedName>
</protein>
<name>A0AAD5NJM4_ACENE</name>
<proteinExistence type="predicted"/>
<dbReference type="AlphaFoldDB" id="A0AAD5NJM4"/>
<feature type="region of interest" description="Disordered" evidence="1">
    <location>
        <begin position="19"/>
        <end position="42"/>
    </location>
</feature>
<dbReference type="EMBL" id="JAJSOW010000106">
    <property type="protein sequence ID" value="KAI9161037.1"/>
    <property type="molecule type" value="Genomic_DNA"/>
</dbReference>
<organism evidence="2 3">
    <name type="scientific">Acer negundo</name>
    <name type="common">Box elder</name>
    <dbReference type="NCBI Taxonomy" id="4023"/>
    <lineage>
        <taxon>Eukaryota</taxon>
        <taxon>Viridiplantae</taxon>
        <taxon>Streptophyta</taxon>
        <taxon>Embryophyta</taxon>
        <taxon>Tracheophyta</taxon>
        <taxon>Spermatophyta</taxon>
        <taxon>Magnoliopsida</taxon>
        <taxon>eudicotyledons</taxon>
        <taxon>Gunneridae</taxon>
        <taxon>Pentapetalae</taxon>
        <taxon>rosids</taxon>
        <taxon>malvids</taxon>
        <taxon>Sapindales</taxon>
        <taxon>Sapindaceae</taxon>
        <taxon>Hippocastanoideae</taxon>
        <taxon>Acereae</taxon>
        <taxon>Acer</taxon>
    </lineage>
</organism>
<gene>
    <name evidence="2" type="ORF">LWI28_013841</name>
</gene>
<reference evidence="2" key="2">
    <citation type="submission" date="2023-02" db="EMBL/GenBank/DDBJ databases">
        <authorList>
            <person name="Swenson N.G."/>
            <person name="Wegrzyn J.L."/>
            <person name="Mcevoy S.L."/>
        </authorList>
    </citation>
    <scope>NUCLEOTIDE SEQUENCE</scope>
    <source>
        <strain evidence="2">91603</strain>
        <tissue evidence="2">Leaf</tissue>
    </source>
</reference>
<dbReference type="Proteomes" id="UP001064489">
    <property type="component" value="Chromosome 2"/>
</dbReference>
<keyword evidence="3" id="KW-1185">Reference proteome</keyword>